<evidence type="ECO:0000313" key="3">
    <source>
        <dbReference type="Proteomes" id="UP000267804"/>
    </source>
</evidence>
<name>A0A386WG48_9ACTN</name>
<proteinExistence type="predicted"/>
<dbReference type="Proteomes" id="UP000267804">
    <property type="component" value="Chromosome"/>
</dbReference>
<dbReference type="EMBL" id="CP024087">
    <property type="protein sequence ID" value="AYF26682.1"/>
    <property type="molecule type" value="Genomic_DNA"/>
</dbReference>
<evidence type="ECO:0000313" key="2">
    <source>
        <dbReference type="EMBL" id="AYF26682.1"/>
    </source>
</evidence>
<gene>
    <name evidence="2" type="ORF">CSH63_04220</name>
</gene>
<evidence type="ECO:0000256" key="1">
    <source>
        <dbReference type="SAM" id="MobiDB-lite"/>
    </source>
</evidence>
<protein>
    <submittedName>
        <fullName evidence="2">Uncharacterized protein</fullName>
    </submittedName>
</protein>
<sequence>MNLGEADVLLLFADGRLVPAEVKRRSAGMNEKQAKLLDSLSDGISAPYDIIAVTQPARDCNDLLQFARAAEERPRLLLTDDQLHEEKPFSSLGRDPFRWNPIDLEAESERQKKFVARLAQAAPENPPDWVSESLLTRDLPPSTS</sequence>
<organism evidence="2 3">
    <name type="scientific">Micromonospora tulbaghiae</name>
    <dbReference type="NCBI Taxonomy" id="479978"/>
    <lineage>
        <taxon>Bacteria</taxon>
        <taxon>Bacillati</taxon>
        <taxon>Actinomycetota</taxon>
        <taxon>Actinomycetes</taxon>
        <taxon>Micromonosporales</taxon>
        <taxon>Micromonosporaceae</taxon>
        <taxon>Micromonospora</taxon>
    </lineage>
</organism>
<accession>A0A386WG48</accession>
<dbReference type="AlphaFoldDB" id="A0A386WG48"/>
<feature type="region of interest" description="Disordered" evidence="1">
    <location>
        <begin position="119"/>
        <end position="144"/>
    </location>
</feature>
<dbReference type="KEGG" id="mtua:CSH63_04220"/>
<reference evidence="2 3" key="1">
    <citation type="submission" date="2017-10" db="EMBL/GenBank/DDBJ databases">
        <title>Integration of genomic and chemical information greatly accelerates assignment of the full stereostructure of myelolactone, a potent inhibitor of myeloma from a marine-derived Micromonospora.</title>
        <authorList>
            <person name="Kim M.C."/>
            <person name="Machado H."/>
            <person name="Jensen P.R."/>
            <person name="Fenical W."/>
        </authorList>
    </citation>
    <scope>NUCLEOTIDE SEQUENCE [LARGE SCALE GENOMIC DNA]</scope>
    <source>
        <strain evidence="2 3">CNY-010</strain>
    </source>
</reference>